<reference evidence="2" key="1">
    <citation type="journal article" date="2019" name="Int. J. Syst. Evol. Microbiol.">
        <title>The Global Catalogue of Microorganisms (GCM) 10K type strain sequencing project: providing services to taxonomists for standard genome sequencing and annotation.</title>
        <authorList>
            <consortium name="The Broad Institute Genomics Platform"/>
            <consortium name="The Broad Institute Genome Sequencing Center for Infectious Disease"/>
            <person name="Wu L."/>
            <person name="Ma J."/>
        </authorList>
    </citation>
    <scope>NUCLEOTIDE SEQUENCE [LARGE SCALE GENOMIC DNA]</scope>
    <source>
        <strain evidence="2">CGMCC 4.1469</strain>
    </source>
</reference>
<sequence>MLKNVFCAAVVAAAAALVWQSLPDLKRYLRIMRM</sequence>
<dbReference type="InterPro" id="IPR054188">
    <property type="entry name" value="DUF6893"/>
</dbReference>
<name>A0ABW1F880_9ACTN</name>
<dbReference type="EMBL" id="JBHSOD010000058">
    <property type="protein sequence ID" value="MFC5889506.1"/>
    <property type="molecule type" value="Genomic_DNA"/>
</dbReference>
<dbReference type="RefSeq" id="WP_380236903.1">
    <property type="nucleotide sequence ID" value="NZ_BAAAVH010000026.1"/>
</dbReference>
<keyword evidence="2" id="KW-1185">Reference proteome</keyword>
<organism evidence="1 2">
    <name type="scientific">Kitasatospora aburaviensis</name>
    <dbReference type="NCBI Taxonomy" id="67265"/>
    <lineage>
        <taxon>Bacteria</taxon>
        <taxon>Bacillati</taxon>
        <taxon>Actinomycetota</taxon>
        <taxon>Actinomycetes</taxon>
        <taxon>Kitasatosporales</taxon>
        <taxon>Streptomycetaceae</taxon>
        <taxon>Kitasatospora</taxon>
    </lineage>
</organism>
<evidence type="ECO:0000313" key="1">
    <source>
        <dbReference type="EMBL" id="MFC5889506.1"/>
    </source>
</evidence>
<comment type="caution">
    <text evidence="1">The sequence shown here is derived from an EMBL/GenBank/DDBJ whole genome shotgun (WGS) entry which is preliminary data.</text>
</comment>
<accession>A0ABW1F880</accession>
<protein>
    <submittedName>
        <fullName evidence="1">DUF6893 family small protein</fullName>
    </submittedName>
</protein>
<proteinExistence type="predicted"/>
<evidence type="ECO:0000313" key="2">
    <source>
        <dbReference type="Proteomes" id="UP001596067"/>
    </source>
</evidence>
<dbReference type="Pfam" id="PF21833">
    <property type="entry name" value="DUF6893"/>
    <property type="match status" value="1"/>
</dbReference>
<gene>
    <name evidence="1" type="ORF">ACFP0N_31520</name>
</gene>
<dbReference type="Proteomes" id="UP001596067">
    <property type="component" value="Unassembled WGS sequence"/>
</dbReference>